<sequence length="53" mass="6041">MAQNSSPHTNSTALHNTPIMTSANNKKLAKRIKDISQQVLKRNYELYKALENK</sequence>
<reference evidence="3" key="1">
    <citation type="submission" date="2019-11" db="EMBL/GenBank/DDBJ databases">
        <authorList>
            <person name="Feng L."/>
        </authorList>
    </citation>
    <scope>NUCLEOTIDE SEQUENCE</scope>
    <source>
        <strain evidence="3">VatypicaLFYP47</strain>
    </source>
</reference>
<dbReference type="AlphaFoldDB" id="A0A6N3EEV4"/>
<reference evidence="2" key="2">
    <citation type="submission" date="2023-05" db="EMBL/GenBank/DDBJ databases">
        <title>Cataloging the Phylogenetic Diversity of Human Bladder Bacteria.</title>
        <authorList>
            <person name="Du J."/>
        </authorList>
    </citation>
    <scope>NUCLEOTIDE SEQUENCE</scope>
    <source>
        <strain evidence="2">UMB10101</strain>
    </source>
</reference>
<dbReference type="EMBL" id="JASORJ010000026">
    <property type="protein sequence ID" value="MDK7357769.1"/>
    <property type="molecule type" value="Genomic_DNA"/>
</dbReference>
<dbReference type="RefSeq" id="WP_227040804.1">
    <property type="nucleotide sequence ID" value="NZ_CACRUN010000032.1"/>
</dbReference>
<organism evidence="3">
    <name type="scientific">Veillonella atypica</name>
    <dbReference type="NCBI Taxonomy" id="39777"/>
    <lineage>
        <taxon>Bacteria</taxon>
        <taxon>Bacillati</taxon>
        <taxon>Bacillota</taxon>
        <taxon>Negativicutes</taxon>
        <taxon>Veillonellales</taxon>
        <taxon>Veillonellaceae</taxon>
        <taxon>Veillonella</taxon>
    </lineage>
</organism>
<evidence type="ECO:0000313" key="2">
    <source>
        <dbReference type="EMBL" id="MDK7357769.1"/>
    </source>
</evidence>
<evidence type="ECO:0000256" key="1">
    <source>
        <dbReference type="SAM" id="MobiDB-lite"/>
    </source>
</evidence>
<proteinExistence type="predicted"/>
<accession>A0A6N3EEV4</accession>
<name>A0A6N3EEV4_9FIRM</name>
<feature type="region of interest" description="Disordered" evidence="1">
    <location>
        <begin position="1"/>
        <end position="24"/>
    </location>
</feature>
<protein>
    <submittedName>
        <fullName evidence="3">Uncharacterized protein</fullName>
    </submittedName>
</protein>
<gene>
    <name evidence="2" type="ORF">QP520_09050</name>
    <name evidence="3" type="ORF">VALFYP47_00353</name>
</gene>
<evidence type="ECO:0000313" key="3">
    <source>
        <dbReference type="EMBL" id="VYU38308.1"/>
    </source>
</evidence>
<dbReference type="EMBL" id="CACRUN010000032">
    <property type="protein sequence ID" value="VYU38308.1"/>
    <property type="molecule type" value="Genomic_DNA"/>
</dbReference>
<dbReference type="Proteomes" id="UP001236274">
    <property type="component" value="Unassembled WGS sequence"/>
</dbReference>